<evidence type="ECO:0000256" key="1">
    <source>
        <dbReference type="ARBA" id="ARBA00004651"/>
    </source>
</evidence>
<name>A0A009QIV7_ACIBA</name>
<comment type="caution">
    <text evidence="7">The sequence shown here is derived from an EMBL/GenBank/DDBJ whole genome shotgun (WGS) entry which is preliminary data.</text>
</comment>
<feature type="transmembrane region" description="Helical" evidence="6">
    <location>
        <begin position="12"/>
        <end position="33"/>
    </location>
</feature>
<feature type="transmembrane region" description="Helical" evidence="6">
    <location>
        <begin position="169"/>
        <end position="192"/>
    </location>
</feature>
<dbReference type="GO" id="GO:0005886">
    <property type="term" value="C:plasma membrane"/>
    <property type="evidence" value="ECO:0007669"/>
    <property type="project" value="UniProtKB-SubCell"/>
</dbReference>
<dbReference type="RefSeq" id="WP_000700632.1">
    <property type="nucleotide sequence ID" value="NZ_JEXD01000015.1"/>
</dbReference>
<feature type="transmembrane region" description="Helical" evidence="6">
    <location>
        <begin position="113"/>
        <end position="134"/>
    </location>
</feature>
<reference evidence="7 8" key="1">
    <citation type="submission" date="2014-02" db="EMBL/GenBank/DDBJ databases">
        <title>Comparative genomics and transcriptomics to identify genetic mechanisms underlying the emergence of carbapenem resistant Acinetobacter baumannii (CRAb).</title>
        <authorList>
            <person name="Harris A.D."/>
            <person name="Johnson K.J."/>
            <person name="George J."/>
            <person name="Shefchek K."/>
            <person name="Daugherty S.C."/>
            <person name="Parankush S."/>
            <person name="Sadzewicz L."/>
            <person name="Tallon L."/>
            <person name="Sengamalay N."/>
            <person name="Hazen T.H."/>
            <person name="Rasko D.A."/>
        </authorList>
    </citation>
    <scope>NUCLEOTIDE SEQUENCE [LARGE SCALE GENOMIC DNA]</scope>
    <source>
        <strain evidence="7 8">625974</strain>
    </source>
</reference>
<evidence type="ECO:0000256" key="2">
    <source>
        <dbReference type="ARBA" id="ARBA00022475"/>
    </source>
</evidence>
<dbReference type="EMBL" id="JEXD01000015">
    <property type="protein sequence ID" value="EXC07235.1"/>
    <property type="molecule type" value="Genomic_DNA"/>
</dbReference>
<feature type="transmembrane region" description="Helical" evidence="6">
    <location>
        <begin position="325"/>
        <end position="353"/>
    </location>
</feature>
<gene>
    <name evidence="7" type="ORF">J506_2118</name>
</gene>
<feature type="transmembrane region" description="Helical" evidence="6">
    <location>
        <begin position="141"/>
        <end position="163"/>
    </location>
</feature>
<comment type="subcellular location">
    <subcellularLocation>
        <location evidence="1">Cell membrane</location>
        <topology evidence="1">Multi-pass membrane protein</topology>
    </subcellularLocation>
</comment>
<dbReference type="PANTHER" id="PTHR30250">
    <property type="entry name" value="PST FAMILY PREDICTED COLANIC ACID TRANSPORTER"/>
    <property type="match status" value="1"/>
</dbReference>
<keyword evidence="4 6" id="KW-1133">Transmembrane helix</keyword>
<keyword evidence="5 6" id="KW-0472">Membrane</keyword>
<evidence type="ECO:0000256" key="3">
    <source>
        <dbReference type="ARBA" id="ARBA00022692"/>
    </source>
</evidence>
<feature type="transmembrane region" description="Helical" evidence="6">
    <location>
        <begin position="213"/>
        <end position="238"/>
    </location>
</feature>
<keyword evidence="2" id="KW-1003">Cell membrane</keyword>
<dbReference type="Pfam" id="PF01943">
    <property type="entry name" value="Polysacc_synt"/>
    <property type="match status" value="1"/>
</dbReference>
<dbReference type="AlphaFoldDB" id="A0A009QIV7"/>
<dbReference type="InterPro" id="IPR050833">
    <property type="entry name" value="Poly_Biosynth_Transport"/>
</dbReference>
<feature type="transmembrane region" description="Helical" evidence="6">
    <location>
        <begin position="39"/>
        <end position="61"/>
    </location>
</feature>
<accession>A0A009QIV7</accession>
<evidence type="ECO:0000256" key="5">
    <source>
        <dbReference type="ARBA" id="ARBA00023136"/>
    </source>
</evidence>
<dbReference type="PATRIC" id="fig|1310607.3.peg.2055"/>
<dbReference type="InterPro" id="IPR002797">
    <property type="entry name" value="Polysacc_synth"/>
</dbReference>
<feature type="transmembrane region" description="Helical" evidence="6">
    <location>
        <begin position="82"/>
        <end position="107"/>
    </location>
</feature>
<organism evidence="7 8">
    <name type="scientific">Acinetobacter baumannii 625974</name>
    <dbReference type="NCBI Taxonomy" id="1310607"/>
    <lineage>
        <taxon>Bacteria</taxon>
        <taxon>Pseudomonadati</taxon>
        <taxon>Pseudomonadota</taxon>
        <taxon>Gammaproteobacteria</taxon>
        <taxon>Moraxellales</taxon>
        <taxon>Moraxellaceae</taxon>
        <taxon>Acinetobacter</taxon>
        <taxon>Acinetobacter calcoaceticus/baumannii complex</taxon>
    </lineage>
</organism>
<evidence type="ECO:0000256" key="6">
    <source>
        <dbReference type="SAM" id="Phobius"/>
    </source>
</evidence>
<dbReference type="PANTHER" id="PTHR30250:SF11">
    <property type="entry name" value="O-ANTIGEN TRANSPORTER-RELATED"/>
    <property type="match status" value="1"/>
</dbReference>
<evidence type="ECO:0000313" key="7">
    <source>
        <dbReference type="EMBL" id="EXC07235.1"/>
    </source>
</evidence>
<proteinExistence type="predicted"/>
<feature type="transmembrane region" description="Helical" evidence="6">
    <location>
        <begin position="365"/>
        <end position="384"/>
    </location>
</feature>
<dbReference type="Proteomes" id="UP000021108">
    <property type="component" value="Unassembled WGS sequence"/>
</dbReference>
<evidence type="ECO:0000256" key="4">
    <source>
        <dbReference type="ARBA" id="ARBA00022989"/>
    </source>
</evidence>
<keyword evidence="3 6" id="KW-0812">Transmembrane</keyword>
<feature type="transmembrane region" description="Helical" evidence="6">
    <location>
        <begin position="291"/>
        <end position="313"/>
    </location>
</feature>
<evidence type="ECO:0000313" key="8">
    <source>
        <dbReference type="Proteomes" id="UP000021108"/>
    </source>
</evidence>
<feature type="transmembrane region" description="Helical" evidence="6">
    <location>
        <begin position="390"/>
        <end position="408"/>
    </location>
</feature>
<sequence>MKINNEQKDTLYLFVLQGMNYLIPILLMPFLMIKLGVKSYGLIGFSTAIIQFLILFVDFGFNMSATKRVAVHKDNKVALSRIFFSTIFAKIVLLSISIFAFIIIINISKFHEYQIALLCTLPMLIGNTFTFTWFYQGIGHIRFLSVLSMCCRILILPSLFYFVKEAQDYIYAILINSSVYIVISIISIYWIYKNKLVILEKFSLRDMKFEIKESFPFFLSTASISLYTQLFVVILGLFTNPVVVGVYTAAEKIIRAISLLFYTPINQVYYPKIAHLASHNKQLALDTVGKVFKFSLYLMVFLSLTILLFSSFIEKFIGNEYEGISNLLMILCLVPIFSAIGGVAGQMGLIAYIDSAKAKKTFQNIYIIAGLFAVFQVTIFTYLFQAEGTSFAVLSTEMFVAGLMIYYFKKYLKIEERNKTYM</sequence>
<protein>
    <submittedName>
        <fullName evidence="7">Polysaccharide biosynthesis family protein</fullName>
    </submittedName>
</protein>